<dbReference type="AlphaFoldDB" id="A0AAW2ZMM7"/>
<name>A0AAW2ZMM7_9EUKA</name>
<comment type="caution">
    <text evidence="1">The sequence shown here is derived from an EMBL/GenBank/DDBJ whole genome shotgun (WGS) entry which is preliminary data.</text>
</comment>
<keyword evidence="2" id="KW-1185">Reference proteome</keyword>
<sequence length="838" mass="97835">MQSRRSSRRFVRTSDVREHVSSICNTSASSNPCCAPHKINTFENLPPAQYEVTVSSDHHLFVEIHSPNNVQERVTGDVQGPGSPFKTTFSLFSLCGGSRSNLVLTADIYGVEGAKYDLEIFRVYKKVVGERMNLGVSSFQRHVRANIRPGVFFFRVVPSEPCIEYPSDLQVTAQIEKVFKQQKVQNVTQWESSIITIYTSDVKDKEESEMCLSATLSVNLSDCREQLPLMYEVYLLQIFDLPIVQKIENHLKATQMLELENMSKQACTVKELEQIIKSCNLLIETRFFDFECVFFNTTSFCKTKIQNIHKAKEVEGMIVTEMKHIQDNWKDLPKNQRFSVSGLQNVFDMINTNEPHVELIDKEIAAEGLKTLERTLDKFQKESMICQLLEQELDCYDPIKFLRKAKDILNSKKLMEKDSSEIYYLLKLIYKTVIKCNKRSSKNIQDYLHNVLRYRSIWKQLMTQSNHNDWSLDFAYESDEDEKVDDDESTEPTLSKDMHVSIKFTQEQIHESMLKRGNHDPDMIFEQMRNYIMNQLQSVQLMRKANIKLTGYIQKRNRNGLVKLTRQGTLNAHDQLRAKNIIHAIDSKNEDLFIKSLNQREKTSYVAPSERILTDLHFHKSDTQHRPCYQFPSHTTTLPVLYSDLIKENQISLLLKDIVAELLNHFHIKIHHLKSSQIGNEQHPESGVGTIIRMRLLPVLLFMFTNQPFKRHFHVWDYFTMIYDNQCENNLFCTIYDKVCEQINLVEMWDKNENHFKNSKFNCFWCLVLTRKCVVSVVKTLTDECNVDMFYQEKPLGFVEVNSLTFLLRRMLETITLDLCCDAHWCQFSPEDEVNKAI</sequence>
<evidence type="ECO:0000313" key="2">
    <source>
        <dbReference type="Proteomes" id="UP001431209"/>
    </source>
</evidence>
<reference evidence="1 2" key="1">
    <citation type="submission" date="2024-03" db="EMBL/GenBank/DDBJ databases">
        <title>The Acrasis kona genome and developmental transcriptomes reveal deep origins of eukaryotic multicellular pathways.</title>
        <authorList>
            <person name="Sheikh S."/>
            <person name="Fu C.-J."/>
            <person name="Brown M.W."/>
            <person name="Baldauf S.L."/>
        </authorList>
    </citation>
    <scope>NUCLEOTIDE SEQUENCE [LARGE SCALE GENOMIC DNA]</scope>
    <source>
        <strain evidence="1 2">ATCC MYA-3509</strain>
    </source>
</reference>
<evidence type="ECO:0000313" key="1">
    <source>
        <dbReference type="EMBL" id="KAL0489959.1"/>
    </source>
</evidence>
<proteinExistence type="predicted"/>
<organism evidence="1 2">
    <name type="scientific">Acrasis kona</name>
    <dbReference type="NCBI Taxonomy" id="1008807"/>
    <lineage>
        <taxon>Eukaryota</taxon>
        <taxon>Discoba</taxon>
        <taxon>Heterolobosea</taxon>
        <taxon>Tetramitia</taxon>
        <taxon>Eutetramitia</taxon>
        <taxon>Acrasidae</taxon>
        <taxon>Acrasis</taxon>
    </lineage>
</organism>
<protein>
    <submittedName>
        <fullName evidence="1">Uncharacterized protein</fullName>
    </submittedName>
</protein>
<dbReference type="EMBL" id="JAOPGA020001623">
    <property type="protein sequence ID" value="KAL0489959.1"/>
    <property type="molecule type" value="Genomic_DNA"/>
</dbReference>
<gene>
    <name evidence="1" type="ORF">AKO1_009310</name>
</gene>
<dbReference type="Proteomes" id="UP001431209">
    <property type="component" value="Unassembled WGS sequence"/>
</dbReference>
<accession>A0AAW2ZMM7</accession>